<dbReference type="GO" id="GO:0008610">
    <property type="term" value="P:lipid biosynthetic process"/>
    <property type="evidence" value="ECO:0007669"/>
    <property type="project" value="TreeGrafter"/>
</dbReference>
<accession>A0A542UGZ9</accession>
<dbReference type="Proteomes" id="UP000318103">
    <property type="component" value="Unassembled WGS sequence"/>
</dbReference>
<protein>
    <submittedName>
        <fullName evidence="3">Surfactin synthase thioesterase subunit</fullName>
    </submittedName>
</protein>
<dbReference type="InterPro" id="IPR001031">
    <property type="entry name" value="Thioesterase"/>
</dbReference>
<dbReference type="PANTHER" id="PTHR11487:SF0">
    <property type="entry name" value="S-ACYL FATTY ACID SYNTHASE THIOESTERASE, MEDIUM CHAIN"/>
    <property type="match status" value="1"/>
</dbReference>
<dbReference type="PANTHER" id="PTHR11487">
    <property type="entry name" value="THIOESTERASE"/>
    <property type="match status" value="1"/>
</dbReference>
<gene>
    <name evidence="3" type="ORF">FB563_3364</name>
</gene>
<reference evidence="3 4" key="1">
    <citation type="submission" date="2019-06" db="EMBL/GenBank/DDBJ databases">
        <title>Sequencing the genomes of 1000 actinobacteria strains.</title>
        <authorList>
            <person name="Klenk H.-P."/>
        </authorList>
    </citation>
    <scope>NUCLEOTIDE SEQUENCE [LARGE SCALE GENOMIC DNA]</scope>
    <source>
        <strain evidence="3 4">DSM 41929</strain>
    </source>
</reference>
<dbReference type="Gene3D" id="3.40.50.1820">
    <property type="entry name" value="alpha/beta hydrolase"/>
    <property type="match status" value="1"/>
</dbReference>
<dbReference type="RefSeq" id="WP_055704705.1">
    <property type="nucleotide sequence ID" value="NZ_JBPJFI010000001.1"/>
</dbReference>
<dbReference type="InterPro" id="IPR012223">
    <property type="entry name" value="TEII"/>
</dbReference>
<dbReference type="OrthoDB" id="8480037at2"/>
<keyword evidence="4" id="KW-1185">Reference proteome</keyword>
<organism evidence="3 4">
    <name type="scientific">Streptomyces puniciscabiei</name>
    <dbReference type="NCBI Taxonomy" id="164348"/>
    <lineage>
        <taxon>Bacteria</taxon>
        <taxon>Bacillati</taxon>
        <taxon>Actinomycetota</taxon>
        <taxon>Actinomycetes</taxon>
        <taxon>Kitasatosporales</taxon>
        <taxon>Streptomycetaceae</taxon>
        <taxon>Streptomyces</taxon>
    </lineage>
</organism>
<dbReference type="InterPro" id="IPR029058">
    <property type="entry name" value="AB_hydrolase_fold"/>
</dbReference>
<evidence type="ECO:0000256" key="1">
    <source>
        <dbReference type="ARBA" id="ARBA00007169"/>
    </source>
</evidence>
<evidence type="ECO:0000313" key="4">
    <source>
        <dbReference type="Proteomes" id="UP000318103"/>
    </source>
</evidence>
<evidence type="ECO:0000313" key="3">
    <source>
        <dbReference type="EMBL" id="TQK98342.1"/>
    </source>
</evidence>
<dbReference type="Pfam" id="PF00975">
    <property type="entry name" value="Thioesterase"/>
    <property type="match status" value="1"/>
</dbReference>
<comment type="similarity">
    <text evidence="1">Belongs to the thioesterase family.</text>
</comment>
<evidence type="ECO:0000259" key="2">
    <source>
        <dbReference type="Pfam" id="PF00975"/>
    </source>
</evidence>
<proteinExistence type="inferred from homology"/>
<name>A0A542UGZ9_9ACTN</name>
<sequence>MTNRITSPSSLWFQPSEAGPDAALRLFLFPHAGSGASIYKEWPGLLPADIAHHCVQLPGRQDRSSEETFTEMEPLVEALQEAITQELDDRPYAFFGHCMGAQLAYRLAVALEKSGRPGPVLVGVSGWAPKDFKTPTLEQAYMPVEELKGWIRALGSVPAEIMDDPKALEMIIPAMRADLAVVASYLDDGAAIGCPVVSYSGNRDQLMERGAMASWVDRTSSYLGNSEFNGDHFYMNDIDNTIGVISDLVRHIRRTVAAS</sequence>
<feature type="domain" description="Thioesterase" evidence="2">
    <location>
        <begin position="25"/>
        <end position="247"/>
    </location>
</feature>
<dbReference type="EMBL" id="VFNX01000001">
    <property type="protein sequence ID" value="TQK98342.1"/>
    <property type="molecule type" value="Genomic_DNA"/>
</dbReference>
<comment type="caution">
    <text evidence="3">The sequence shown here is derived from an EMBL/GenBank/DDBJ whole genome shotgun (WGS) entry which is preliminary data.</text>
</comment>
<dbReference type="AlphaFoldDB" id="A0A542UGZ9"/>
<dbReference type="SUPFAM" id="SSF53474">
    <property type="entry name" value="alpha/beta-Hydrolases"/>
    <property type="match status" value="1"/>
</dbReference>